<comment type="subcellular location">
    <subcellularLocation>
        <location evidence="1">Cell outer membrane</location>
    </subcellularLocation>
</comment>
<dbReference type="GO" id="GO:0009279">
    <property type="term" value="C:cell outer membrane"/>
    <property type="evidence" value="ECO:0007669"/>
    <property type="project" value="UniProtKB-SubCell"/>
</dbReference>
<evidence type="ECO:0000256" key="1">
    <source>
        <dbReference type="ARBA" id="ARBA00004442"/>
    </source>
</evidence>
<sequence>PTTNTSWYNELLKKNALIHSHSLDVSGGSNKVNYTIGLNYLYQDGILKAENDFQRYNIRLQTEAKPYDWLKVGYTAIITNSTLFSPNTGAFMNAYYASPLYPVYDPSNTSAFPKDYASSVSIGFNNGVFNNPVATADYYYDRTKSFQILPTVYAEANIWGNKLTFRSQWSMRYASNSQIKYTPEYYVDNNQRQAKSNLWSAQNRYNEYIVDNLLTYKDGKNGHHWSVMLGQSSREQRWRQTWVSADSVPNVEEFWYVNQGVQTATNYGEDGYRNAGLSYFSRVTYDYKNRYLLTATFRADGSSKYQTKWGYFPSIGLGWVMSDEDFMKNQKLFQFLKLRGSWGKLGNDGITPNAGYATVQTGNNYSGIYGSTGTTNGNYVIGYFVNSFFTPITWEVVNEWDGGLDFTMINNKLKGSVDYYHRTTNNVAFAKTQAFTNTTLYGNWASVANSGWEFNLNWNDNIGPKFSYNIGANLTTLKNRVTDLGSLSYMMTGVSEFPTRIEVGQPINYFFGYEMTGIYQNQAEISADPTTTGQGIQPGYFKYKDQNGDGVIDANDRVNLGSYLPKFTYGLNIGMSYSAFDLSIALQGVSGNKILNLNRAMRSKYSDMNGDADFVSHLWTGENSTNAYPSAYATTQGWNNQANSFFVESGSYLRVQNIQLGYNFQLGDKGPKMRVYATADRP</sequence>
<dbReference type="Proteomes" id="UP000249645">
    <property type="component" value="Unassembled WGS sequence"/>
</dbReference>
<gene>
    <name evidence="4" type="ORF">DI598_18720</name>
</gene>
<proteinExistence type="predicted"/>
<evidence type="ECO:0000256" key="2">
    <source>
        <dbReference type="ARBA" id="ARBA00023136"/>
    </source>
</evidence>
<reference evidence="4 5" key="1">
    <citation type="submission" date="2017-11" db="EMBL/GenBank/DDBJ databases">
        <title>Infants hospitalized years apart are colonized by the same room-sourced microbial strains.</title>
        <authorList>
            <person name="Brooks B."/>
            <person name="Olm M.R."/>
            <person name="Firek B.A."/>
            <person name="Baker R."/>
            <person name="Thomas B.C."/>
            <person name="Morowitz M.J."/>
            <person name="Banfield J.F."/>
        </authorList>
    </citation>
    <scope>NUCLEOTIDE SEQUENCE [LARGE SCALE GENOMIC DNA]</scope>
    <source>
        <strain evidence="4">S2_009_000_R2_76</strain>
    </source>
</reference>
<dbReference type="EMBL" id="QFOI01000553">
    <property type="protein sequence ID" value="PZP41040.1"/>
    <property type="molecule type" value="Genomic_DNA"/>
</dbReference>
<evidence type="ECO:0000313" key="5">
    <source>
        <dbReference type="Proteomes" id="UP000249645"/>
    </source>
</evidence>
<keyword evidence="2" id="KW-0472">Membrane</keyword>
<dbReference type="SUPFAM" id="SSF56935">
    <property type="entry name" value="Porins"/>
    <property type="match status" value="1"/>
</dbReference>
<keyword evidence="4" id="KW-0675">Receptor</keyword>
<evidence type="ECO:0000313" key="4">
    <source>
        <dbReference type="EMBL" id="PZP41040.1"/>
    </source>
</evidence>
<keyword evidence="3" id="KW-0998">Cell outer membrane</keyword>
<comment type="caution">
    <text evidence="4">The sequence shown here is derived from an EMBL/GenBank/DDBJ whole genome shotgun (WGS) entry which is preliminary data.</text>
</comment>
<accession>A0A2W5EIN4</accession>
<name>A0A2W5EIN4_9SPHI</name>
<organism evidence="4 5">
    <name type="scientific">Pseudopedobacter saltans</name>
    <dbReference type="NCBI Taxonomy" id="151895"/>
    <lineage>
        <taxon>Bacteria</taxon>
        <taxon>Pseudomonadati</taxon>
        <taxon>Bacteroidota</taxon>
        <taxon>Sphingobacteriia</taxon>
        <taxon>Sphingobacteriales</taxon>
        <taxon>Sphingobacteriaceae</taxon>
        <taxon>Pseudopedobacter</taxon>
    </lineage>
</organism>
<protein>
    <submittedName>
        <fullName evidence="4">TonB-dependent receptor</fullName>
    </submittedName>
</protein>
<feature type="non-terminal residue" evidence="4">
    <location>
        <position position="682"/>
    </location>
</feature>
<feature type="non-terminal residue" evidence="4">
    <location>
        <position position="1"/>
    </location>
</feature>
<dbReference type="AlphaFoldDB" id="A0A2W5EIN4"/>
<dbReference type="NCBIfam" id="TIGR04056">
    <property type="entry name" value="OMP_RagA_SusC"/>
    <property type="match status" value="1"/>
</dbReference>
<evidence type="ECO:0000256" key="3">
    <source>
        <dbReference type="ARBA" id="ARBA00023237"/>
    </source>
</evidence>
<dbReference type="InterPro" id="IPR036942">
    <property type="entry name" value="Beta-barrel_TonB_sf"/>
</dbReference>
<dbReference type="InterPro" id="IPR023996">
    <property type="entry name" value="TonB-dep_OMP_SusC/RagA"/>
</dbReference>
<dbReference type="Gene3D" id="2.40.170.20">
    <property type="entry name" value="TonB-dependent receptor, beta-barrel domain"/>
    <property type="match status" value="1"/>
</dbReference>